<keyword evidence="2" id="KW-1185">Reference proteome</keyword>
<evidence type="ECO:0000313" key="2">
    <source>
        <dbReference type="Proteomes" id="UP000604046"/>
    </source>
</evidence>
<accession>A0A812II73</accession>
<sequence>MNAVLLLACCGCDGFSFPFLRLRSLELLDGRVKLPVLLFSLVRAVHLQQYEVLLGHSLSMEKLNQNASRGSGTSSVASLKVWSCQTHWPTAWFRSFQVSNAHS</sequence>
<evidence type="ECO:0000313" key="1">
    <source>
        <dbReference type="EMBL" id="CAE7039602.1"/>
    </source>
</evidence>
<gene>
    <name evidence="1" type="ORF">SNAT2548_LOCUS4714</name>
</gene>
<protein>
    <submittedName>
        <fullName evidence="1">Uncharacterized protein</fullName>
    </submittedName>
</protein>
<dbReference type="Proteomes" id="UP000604046">
    <property type="component" value="Unassembled WGS sequence"/>
</dbReference>
<dbReference type="EMBL" id="CAJNDS010000291">
    <property type="protein sequence ID" value="CAE7039602.1"/>
    <property type="molecule type" value="Genomic_DNA"/>
</dbReference>
<dbReference type="AlphaFoldDB" id="A0A812II73"/>
<organism evidence="1 2">
    <name type="scientific">Symbiodinium natans</name>
    <dbReference type="NCBI Taxonomy" id="878477"/>
    <lineage>
        <taxon>Eukaryota</taxon>
        <taxon>Sar</taxon>
        <taxon>Alveolata</taxon>
        <taxon>Dinophyceae</taxon>
        <taxon>Suessiales</taxon>
        <taxon>Symbiodiniaceae</taxon>
        <taxon>Symbiodinium</taxon>
    </lineage>
</organism>
<reference evidence="1" key="1">
    <citation type="submission" date="2021-02" db="EMBL/GenBank/DDBJ databases">
        <authorList>
            <person name="Dougan E. K."/>
            <person name="Rhodes N."/>
            <person name="Thang M."/>
            <person name="Chan C."/>
        </authorList>
    </citation>
    <scope>NUCLEOTIDE SEQUENCE</scope>
</reference>
<proteinExistence type="predicted"/>
<comment type="caution">
    <text evidence="1">The sequence shown here is derived from an EMBL/GenBank/DDBJ whole genome shotgun (WGS) entry which is preliminary data.</text>
</comment>
<name>A0A812II73_9DINO</name>